<name>A0ABQ9HC82_9NEOP</name>
<organism evidence="1 2">
    <name type="scientific">Dryococelus australis</name>
    <dbReference type="NCBI Taxonomy" id="614101"/>
    <lineage>
        <taxon>Eukaryota</taxon>
        <taxon>Metazoa</taxon>
        <taxon>Ecdysozoa</taxon>
        <taxon>Arthropoda</taxon>
        <taxon>Hexapoda</taxon>
        <taxon>Insecta</taxon>
        <taxon>Pterygota</taxon>
        <taxon>Neoptera</taxon>
        <taxon>Polyneoptera</taxon>
        <taxon>Phasmatodea</taxon>
        <taxon>Verophasmatodea</taxon>
        <taxon>Anareolatae</taxon>
        <taxon>Phasmatidae</taxon>
        <taxon>Eurycanthinae</taxon>
        <taxon>Dryococelus</taxon>
    </lineage>
</organism>
<dbReference type="Proteomes" id="UP001159363">
    <property type="component" value="Chromosome 5"/>
</dbReference>
<accession>A0ABQ9HC82</accession>
<comment type="caution">
    <text evidence="1">The sequence shown here is derived from an EMBL/GenBank/DDBJ whole genome shotgun (WGS) entry which is preliminary data.</text>
</comment>
<keyword evidence="2" id="KW-1185">Reference proteome</keyword>
<dbReference type="EMBL" id="JARBHB010000006">
    <property type="protein sequence ID" value="KAJ8881693.1"/>
    <property type="molecule type" value="Genomic_DNA"/>
</dbReference>
<proteinExistence type="predicted"/>
<reference evidence="1 2" key="1">
    <citation type="submission" date="2023-02" db="EMBL/GenBank/DDBJ databases">
        <title>LHISI_Scaffold_Assembly.</title>
        <authorList>
            <person name="Stuart O.P."/>
            <person name="Cleave R."/>
            <person name="Magrath M.J.L."/>
            <person name="Mikheyev A.S."/>
        </authorList>
    </citation>
    <scope>NUCLEOTIDE SEQUENCE [LARGE SCALE GENOMIC DNA]</scope>
    <source>
        <strain evidence="1">Daus_M_001</strain>
        <tissue evidence="1">Leg muscle</tissue>
    </source>
</reference>
<evidence type="ECO:0000313" key="1">
    <source>
        <dbReference type="EMBL" id="KAJ8881693.1"/>
    </source>
</evidence>
<gene>
    <name evidence="1" type="ORF">PR048_018179</name>
</gene>
<sequence>MHLYNPGTASHAVHCEERRITRRILKFKLASNSPSLLCIFNVQKHEVILAVLSRKFNVPLELTFSIDGGHLFDRVVWQRPATYCEVPTIHQLVLCLTDIAVHHLFEVQVHKQVCSPQNNSLETQLIDLLTCNLQVSGYQVLQAHTDADRKIISTAVNTSMSGGDIVINGEDTDLLVLMVALAPSGSVIEMLVPGRKDQVAKVYSICSSSMQSQDAIKLLLCIANAQKVPFQKLQLSSDLQGRAAIFNDPKASSPESGTTFIVASYGGKSHESIDELRHHLYMKTCSQTVSAD</sequence>
<evidence type="ECO:0000313" key="2">
    <source>
        <dbReference type="Proteomes" id="UP001159363"/>
    </source>
</evidence>
<protein>
    <submittedName>
        <fullName evidence="1">Uncharacterized protein</fullName>
    </submittedName>
</protein>